<accession>A0A8H7BW81</accession>
<evidence type="ECO:0000313" key="3">
    <source>
        <dbReference type="Proteomes" id="UP000605846"/>
    </source>
</evidence>
<sequence length="601" mass="68667">MKAETLPFEILERVNQNLSAYDRLNCLLVCKSWYEFFSLSFYSTISICGHPGPFIDQLRRSAHTQSPVGHIVQNLYLKDPRRQDHTALLKELSTLCPNLRSLSMDSALWDLILQEKDPECTPLTSIKRFVGPFGPGSSLISLSLMTCKKFSHILPVLQYTSQLTSLQLSAFGEFYLHDLRTINTYCCQLGSLELEGIFPRTKTANIEQNAASINIYKRMQTLKIRFFHHWDRPDTWIHYFARVYPNLEHLHLRHQSIPQDVEPPNTSDWRLGESVKQLKLGCQRLKTVEIIDLYLCHMLLAPLLHSDPKVDIDTLNVSYHPDNDRGVFNALSQGGWSNLRRMEICSRLAYVHDVIPALSALRLEELTLSPDSNSIEIRILDFLNSILDACPHLKILTLIDTSTASQEAGKAVRSQLSHGLRSLILHKVCLHQSVLDVLSVRCQKLRHLAITECVQYSEYMSIYLPSNRMDTIDLQNFPRREERQHSYPMSSLGPAAPLYRVSQGSNVEWFEAGKIELTDGNQAQPSSLEVSVRKSTRIAQAVDEEHVRRFRNGVEFTLRSVLARMTTKKSQADLWLPHLSIVCESLANFYVDGKRIPLSTQ</sequence>
<evidence type="ECO:0000313" key="2">
    <source>
        <dbReference type="EMBL" id="KAF7730275.1"/>
    </source>
</evidence>
<dbReference type="SUPFAM" id="SSF81383">
    <property type="entry name" value="F-box domain"/>
    <property type="match status" value="1"/>
</dbReference>
<name>A0A8H7BW81_9FUNG</name>
<evidence type="ECO:0000259" key="1">
    <source>
        <dbReference type="PROSITE" id="PS50181"/>
    </source>
</evidence>
<dbReference type="PROSITE" id="PS50181">
    <property type="entry name" value="FBOX"/>
    <property type="match status" value="1"/>
</dbReference>
<dbReference type="SUPFAM" id="SSF52047">
    <property type="entry name" value="RNI-like"/>
    <property type="match status" value="1"/>
</dbReference>
<dbReference type="Gene3D" id="3.80.10.10">
    <property type="entry name" value="Ribonuclease Inhibitor"/>
    <property type="match status" value="1"/>
</dbReference>
<organism evidence="2 3">
    <name type="scientific">Apophysomyces ossiformis</name>
    <dbReference type="NCBI Taxonomy" id="679940"/>
    <lineage>
        <taxon>Eukaryota</taxon>
        <taxon>Fungi</taxon>
        <taxon>Fungi incertae sedis</taxon>
        <taxon>Mucoromycota</taxon>
        <taxon>Mucoromycotina</taxon>
        <taxon>Mucoromycetes</taxon>
        <taxon>Mucorales</taxon>
        <taxon>Mucorineae</taxon>
        <taxon>Mucoraceae</taxon>
        <taxon>Apophysomyces</taxon>
    </lineage>
</organism>
<dbReference type="InterPro" id="IPR036047">
    <property type="entry name" value="F-box-like_dom_sf"/>
</dbReference>
<dbReference type="PANTHER" id="PTHR38926:SF72">
    <property type="entry name" value="IM:7136021-RELATED"/>
    <property type="match status" value="1"/>
</dbReference>
<dbReference type="InterPro" id="IPR001810">
    <property type="entry name" value="F-box_dom"/>
</dbReference>
<keyword evidence="3" id="KW-1185">Reference proteome</keyword>
<dbReference type="Proteomes" id="UP000605846">
    <property type="component" value="Unassembled WGS sequence"/>
</dbReference>
<gene>
    <name evidence="2" type="ORF">EC973_002518</name>
</gene>
<dbReference type="SMART" id="SM00256">
    <property type="entry name" value="FBOX"/>
    <property type="match status" value="1"/>
</dbReference>
<dbReference type="InterPro" id="IPR032675">
    <property type="entry name" value="LRR_dom_sf"/>
</dbReference>
<proteinExistence type="predicted"/>
<feature type="domain" description="F-box" evidence="1">
    <location>
        <begin position="1"/>
        <end position="45"/>
    </location>
</feature>
<dbReference type="PANTHER" id="PTHR38926">
    <property type="entry name" value="F-BOX DOMAIN CONTAINING PROTEIN, EXPRESSED"/>
    <property type="match status" value="1"/>
</dbReference>
<reference evidence="2" key="1">
    <citation type="submission" date="2020-01" db="EMBL/GenBank/DDBJ databases">
        <title>Genome Sequencing of Three Apophysomyces-Like Fungal Strains Confirms a Novel Fungal Genus in the Mucoromycota with divergent Burkholderia-like Endosymbiotic Bacteria.</title>
        <authorList>
            <person name="Stajich J.E."/>
            <person name="Macias A.M."/>
            <person name="Carter-House D."/>
            <person name="Lovett B."/>
            <person name="Kasson L.R."/>
            <person name="Berry K."/>
            <person name="Grigoriev I."/>
            <person name="Chang Y."/>
            <person name="Spatafora J."/>
            <person name="Kasson M.T."/>
        </authorList>
    </citation>
    <scope>NUCLEOTIDE SEQUENCE</scope>
    <source>
        <strain evidence="2">NRRL A-21654</strain>
    </source>
</reference>
<dbReference type="OrthoDB" id="2278079at2759"/>
<dbReference type="EMBL" id="JABAYA010000017">
    <property type="protein sequence ID" value="KAF7730275.1"/>
    <property type="molecule type" value="Genomic_DNA"/>
</dbReference>
<comment type="caution">
    <text evidence="2">The sequence shown here is derived from an EMBL/GenBank/DDBJ whole genome shotgun (WGS) entry which is preliminary data.</text>
</comment>
<protein>
    <recommendedName>
        <fullName evidence="1">F-box domain-containing protein</fullName>
    </recommendedName>
</protein>
<dbReference type="AlphaFoldDB" id="A0A8H7BW81"/>
<dbReference type="Gene3D" id="1.20.1280.50">
    <property type="match status" value="1"/>
</dbReference>
<dbReference type="Pfam" id="PF12937">
    <property type="entry name" value="F-box-like"/>
    <property type="match status" value="1"/>
</dbReference>